<feature type="compositionally biased region" description="Basic and acidic residues" evidence="2">
    <location>
        <begin position="283"/>
        <end position="298"/>
    </location>
</feature>
<evidence type="ECO:0000313" key="4">
    <source>
        <dbReference type="Proteomes" id="UP000240883"/>
    </source>
</evidence>
<dbReference type="AlphaFoldDB" id="A0A2T2NK55"/>
<protein>
    <submittedName>
        <fullName evidence="3">Uncharacterized protein</fullName>
    </submittedName>
</protein>
<reference evidence="3 4" key="1">
    <citation type="journal article" date="2018" name="Front. Microbiol.">
        <title>Genome-Wide Analysis of Corynespora cassiicola Leaf Fall Disease Putative Effectors.</title>
        <authorList>
            <person name="Lopez D."/>
            <person name="Ribeiro S."/>
            <person name="Label P."/>
            <person name="Fumanal B."/>
            <person name="Venisse J.S."/>
            <person name="Kohler A."/>
            <person name="de Oliveira R.R."/>
            <person name="Labutti K."/>
            <person name="Lipzen A."/>
            <person name="Lail K."/>
            <person name="Bauer D."/>
            <person name="Ohm R.A."/>
            <person name="Barry K.W."/>
            <person name="Spatafora J."/>
            <person name="Grigoriev I.V."/>
            <person name="Martin F.M."/>
            <person name="Pujade-Renaud V."/>
        </authorList>
    </citation>
    <scope>NUCLEOTIDE SEQUENCE [LARGE SCALE GENOMIC DNA]</scope>
    <source>
        <strain evidence="3 4">Philippines</strain>
    </source>
</reference>
<accession>A0A2T2NK55</accession>
<feature type="region of interest" description="Disordered" evidence="2">
    <location>
        <begin position="115"/>
        <end position="231"/>
    </location>
</feature>
<dbReference type="OrthoDB" id="3781687at2759"/>
<dbReference type="EMBL" id="KZ678137">
    <property type="protein sequence ID" value="PSN65636.1"/>
    <property type="molecule type" value="Genomic_DNA"/>
</dbReference>
<organism evidence="3 4">
    <name type="scientific">Corynespora cassiicola Philippines</name>
    <dbReference type="NCBI Taxonomy" id="1448308"/>
    <lineage>
        <taxon>Eukaryota</taxon>
        <taxon>Fungi</taxon>
        <taxon>Dikarya</taxon>
        <taxon>Ascomycota</taxon>
        <taxon>Pezizomycotina</taxon>
        <taxon>Dothideomycetes</taxon>
        <taxon>Pleosporomycetidae</taxon>
        <taxon>Pleosporales</taxon>
        <taxon>Corynesporascaceae</taxon>
        <taxon>Corynespora</taxon>
    </lineage>
</organism>
<sequence>MANRFETLKPDTKDLVNCLIPAAAAGFKVADALEIIPADIRMRRWDCDRRDHIKDQTEDEVRNWGVQFLKDLVAISRLKSGKLEEFQADLRAEVAKHEPKHPWVRLADIKELKDKYTNPNRPLPASSSGEYSEDEFSSSSSSLEELVEQELPKGKRRRPRDHEFYKARSQPKAKLSKNKKQKDVKRLRRSSSGGYERPEKRPKVHSTFYPSADDRFTTGHNSMSVSDRFGTPDSAALATRSMSRVIEKTNGSNLELLRMQAELDAAEAEVNAARLRLSFIETKQAREAQQDRDARDKSSSILGESFNGVNSKHDIDIYD</sequence>
<keyword evidence="4" id="KW-1185">Reference proteome</keyword>
<name>A0A2T2NK55_CORCC</name>
<evidence type="ECO:0000256" key="1">
    <source>
        <dbReference type="SAM" id="Coils"/>
    </source>
</evidence>
<feature type="compositionally biased region" description="Basic residues" evidence="2">
    <location>
        <begin position="169"/>
        <end position="189"/>
    </location>
</feature>
<evidence type="ECO:0000256" key="2">
    <source>
        <dbReference type="SAM" id="MobiDB-lite"/>
    </source>
</evidence>
<keyword evidence="1" id="KW-0175">Coiled coil</keyword>
<feature type="compositionally biased region" description="Polar residues" evidence="2">
    <location>
        <begin position="299"/>
        <end position="310"/>
    </location>
</feature>
<feature type="region of interest" description="Disordered" evidence="2">
    <location>
        <begin position="283"/>
        <end position="319"/>
    </location>
</feature>
<proteinExistence type="predicted"/>
<feature type="coiled-coil region" evidence="1">
    <location>
        <begin position="256"/>
        <end position="283"/>
    </location>
</feature>
<dbReference type="Proteomes" id="UP000240883">
    <property type="component" value="Unassembled WGS sequence"/>
</dbReference>
<gene>
    <name evidence="3" type="ORF">BS50DRAFT_678325</name>
</gene>
<evidence type="ECO:0000313" key="3">
    <source>
        <dbReference type="EMBL" id="PSN65636.1"/>
    </source>
</evidence>